<sequence>MTDIGTRNGTFAGTRVGTFMDTGTGTHIGARVRTRIGVTGHRSIPAAVLPSVRTGIRRQLRGDEELEALSCLAAGADQLFADMALDRGIPVTAVIPGMDYETHLGDADTRAAYRRLLDSCRTRVNLPEEATHEEAYFAAGRWIVDHADRLVAVWDGRPARGLGGTGDVVAYARRTGVPVTVLWRPGVLRG</sequence>
<gene>
    <name evidence="1" type="ORF">STRTUCAR8_03510</name>
</gene>
<reference evidence="1 2" key="1">
    <citation type="journal article" date="2011" name="Plasmid">
        <title>Streptomyces turgidiscabies Car8 contains a modular pathogenicity island that shares virulence genes with other actinobacterial plant pathogens.</title>
        <authorList>
            <person name="Huguet-Tapia J.C."/>
            <person name="Badger J.H."/>
            <person name="Loria R."/>
            <person name="Pettis G.S."/>
        </authorList>
    </citation>
    <scope>NUCLEOTIDE SEQUENCE [LARGE SCALE GENOMIC DNA]</scope>
    <source>
        <strain evidence="1 2">Car8</strain>
    </source>
</reference>
<dbReference type="Gene3D" id="3.40.50.450">
    <property type="match status" value="1"/>
</dbReference>
<dbReference type="SUPFAM" id="SSF102405">
    <property type="entry name" value="MCP/YpsA-like"/>
    <property type="match status" value="1"/>
</dbReference>
<name>L7FBK7_STRT8</name>
<comment type="caution">
    <text evidence="1">The sequence shown here is derived from an EMBL/GenBank/DDBJ whole genome shotgun (WGS) entry which is preliminary data.</text>
</comment>
<protein>
    <submittedName>
        <fullName evidence="1">Uncharacterized protein</fullName>
    </submittedName>
</protein>
<dbReference type="STRING" id="85558.T45_00192"/>
<organism evidence="1 2">
    <name type="scientific">Streptomyces turgidiscabies (strain Car8)</name>
    <dbReference type="NCBI Taxonomy" id="698760"/>
    <lineage>
        <taxon>Bacteria</taxon>
        <taxon>Bacillati</taxon>
        <taxon>Actinomycetota</taxon>
        <taxon>Actinomycetes</taxon>
        <taxon>Kitasatosporales</taxon>
        <taxon>Streptomycetaceae</taxon>
        <taxon>Streptomyces</taxon>
    </lineage>
</organism>
<evidence type="ECO:0000313" key="1">
    <source>
        <dbReference type="EMBL" id="ELP68622.1"/>
    </source>
</evidence>
<evidence type="ECO:0000313" key="2">
    <source>
        <dbReference type="Proteomes" id="UP000010931"/>
    </source>
</evidence>
<dbReference type="PATRIC" id="fig|698760.3.peg.2666"/>
<dbReference type="AlphaFoldDB" id="L7FBK7"/>
<proteinExistence type="predicted"/>
<accession>L7FBK7</accession>
<dbReference type="EMBL" id="AEJB01000208">
    <property type="protein sequence ID" value="ELP68622.1"/>
    <property type="molecule type" value="Genomic_DNA"/>
</dbReference>
<dbReference type="Proteomes" id="UP000010931">
    <property type="component" value="Unassembled WGS sequence"/>
</dbReference>
<keyword evidence="2" id="KW-1185">Reference proteome</keyword>